<keyword evidence="1" id="KW-0812">Transmembrane</keyword>
<keyword evidence="1" id="KW-0472">Membrane</keyword>
<reference evidence="2 3" key="1">
    <citation type="submission" date="2015-01" db="EMBL/GenBank/DDBJ databases">
        <title>Evolution of Trichinella species and genotypes.</title>
        <authorList>
            <person name="Korhonen P.K."/>
            <person name="Edoardo P."/>
            <person name="Giuseppe L.R."/>
            <person name="Gasser R.B."/>
        </authorList>
    </citation>
    <scope>NUCLEOTIDE SEQUENCE [LARGE SCALE GENOMIC DNA]</scope>
    <source>
        <strain evidence="2">ISS176</strain>
    </source>
</reference>
<sequence length="31" mass="3913">MAFYQALNEKMVSEIYTYFLWFCFAFCYILR</sequence>
<dbReference type="Proteomes" id="UP000054826">
    <property type="component" value="Unassembled WGS sequence"/>
</dbReference>
<proteinExistence type="predicted"/>
<evidence type="ECO:0000313" key="3">
    <source>
        <dbReference type="Proteomes" id="UP000054826"/>
    </source>
</evidence>
<name>A0A0V1G9W4_TRIPS</name>
<organism evidence="2 3">
    <name type="scientific">Trichinella pseudospiralis</name>
    <name type="common">Parasitic roundworm</name>
    <dbReference type="NCBI Taxonomy" id="6337"/>
    <lineage>
        <taxon>Eukaryota</taxon>
        <taxon>Metazoa</taxon>
        <taxon>Ecdysozoa</taxon>
        <taxon>Nematoda</taxon>
        <taxon>Enoplea</taxon>
        <taxon>Dorylaimia</taxon>
        <taxon>Trichinellida</taxon>
        <taxon>Trichinellidae</taxon>
        <taxon>Trichinella</taxon>
    </lineage>
</organism>
<dbReference type="AlphaFoldDB" id="A0A0V1G9W4"/>
<protein>
    <submittedName>
        <fullName evidence="2">Uncharacterized protein</fullName>
    </submittedName>
</protein>
<dbReference type="EMBL" id="JYDV01004926">
    <property type="protein sequence ID" value="KRY94987.1"/>
    <property type="molecule type" value="Genomic_DNA"/>
</dbReference>
<evidence type="ECO:0000256" key="1">
    <source>
        <dbReference type="SAM" id="Phobius"/>
    </source>
</evidence>
<comment type="caution">
    <text evidence="2">The sequence shown here is derived from an EMBL/GenBank/DDBJ whole genome shotgun (WGS) entry which is preliminary data.</text>
</comment>
<keyword evidence="1" id="KW-1133">Transmembrane helix</keyword>
<evidence type="ECO:0000313" key="2">
    <source>
        <dbReference type="EMBL" id="KRY94987.1"/>
    </source>
</evidence>
<accession>A0A0V1G9W4</accession>
<gene>
    <name evidence="2" type="ORF">T4C_3418</name>
</gene>
<feature type="transmembrane region" description="Helical" evidence="1">
    <location>
        <begin position="15"/>
        <end position="30"/>
    </location>
</feature>